<keyword evidence="6 11" id="KW-0732">Signal</keyword>
<dbReference type="Pfam" id="PF13609">
    <property type="entry name" value="Porin_4"/>
    <property type="match status" value="1"/>
</dbReference>
<evidence type="ECO:0000256" key="5">
    <source>
        <dbReference type="ARBA" id="ARBA00022692"/>
    </source>
</evidence>
<keyword evidence="8" id="KW-0626">Porin</keyword>
<dbReference type="Gene3D" id="2.40.160.10">
    <property type="entry name" value="Porin"/>
    <property type="match status" value="1"/>
</dbReference>
<dbReference type="EMBL" id="FXAT01000017">
    <property type="protein sequence ID" value="SMG60728.1"/>
    <property type="molecule type" value="Genomic_DNA"/>
</dbReference>
<keyword evidence="3" id="KW-0813">Transport</keyword>
<comment type="subcellular location">
    <subcellularLocation>
        <location evidence="1">Cell outer membrane</location>
        <topology evidence="1">Multi-pass membrane protein</topology>
    </subcellularLocation>
</comment>
<dbReference type="OrthoDB" id="8982743at2"/>
<evidence type="ECO:0000256" key="10">
    <source>
        <dbReference type="ARBA" id="ARBA00023237"/>
    </source>
</evidence>
<sequence>MKIRYLFFCVLMLGVSTAHAQSEVTLYGLLDTGISYVSNAGGGSQVLQQSGIMRGNRWGMKGEEDLGNGVKAIFALESGFTLENGALSQGGAEFGRQAYVGFENAYGRLTFGRQYDFVYDYLGTAYASGVFNTEYAFHPGNLDRLSGQRVDSAIKFSSKEFGGLRFGAMYAFGDPGPITSTSSTGRAVSFGATYEHGPFSAGAVYTEVNDRLMTLASYFGVTSLFGQTIGTINPQTGVLTAKSVQINHTREFGGGMSYTWNKLTLLGLVTNTSIEVGQQSAIFASYETTASYKLQPDLFVSASYAYETFAGYRYGEIAATIDKFLSKRTDIYATVVNLRGYDGTDVAIQSLTQSTTSSQTVFRIGMRTLF</sequence>
<gene>
    <name evidence="13" type="ORF">SAMN06265784_11796</name>
</gene>
<keyword evidence="4" id="KW-1134">Transmembrane beta strand</keyword>
<dbReference type="InterPro" id="IPR023614">
    <property type="entry name" value="Porin_dom_sf"/>
</dbReference>
<dbReference type="GO" id="GO:0006811">
    <property type="term" value="P:monoatomic ion transport"/>
    <property type="evidence" value="ECO:0007669"/>
    <property type="project" value="UniProtKB-KW"/>
</dbReference>
<organism evidence="13 14">
    <name type="scientific">Paraburkholderia susongensis</name>
    <dbReference type="NCBI Taxonomy" id="1515439"/>
    <lineage>
        <taxon>Bacteria</taxon>
        <taxon>Pseudomonadati</taxon>
        <taxon>Pseudomonadota</taxon>
        <taxon>Betaproteobacteria</taxon>
        <taxon>Burkholderiales</taxon>
        <taxon>Burkholderiaceae</taxon>
        <taxon>Paraburkholderia</taxon>
    </lineage>
</organism>
<dbReference type="PRINTS" id="PR00184">
    <property type="entry name" value="NEISSPPORIN"/>
</dbReference>
<keyword evidence="5" id="KW-0812">Transmembrane</keyword>
<dbReference type="PANTHER" id="PTHR34501">
    <property type="entry name" value="PROTEIN YDDL-RELATED"/>
    <property type="match status" value="1"/>
</dbReference>
<dbReference type="AlphaFoldDB" id="A0A1X7M3H4"/>
<dbReference type="SUPFAM" id="SSF56935">
    <property type="entry name" value="Porins"/>
    <property type="match status" value="1"/>
</dbReference>
<dbReference type="InterPro" id="IPR002299">
    <property type="entry name" value="Porin_Neis"/>
</dbReference>
<evidence type="ECO:0000256" key="8">
    <source>
        <dbReference type="ARBA" id="ARBA00023114"/>
    </source>
</evidence>
<name>A0A1X7M3H4_9BURK</name>
<dbReference type="CDD" id="cd00342">
    <property type="entry name" value="gram_neg_porins"/>
    <property type="match status" value="1"/>
</dbReference>
<dbReference type="Proteomes" id="UP000193228">
    <property type="component" value="Unassembled WGS sequence"/>
</dbReference>
<feature type="chain" id="PRO_5013118348" evidence="11">
    <location>
        <begin position="21"/>
        <end position="370"/>
    </location>
</feature>
<dbReference type="InterPro" id="IPR050298">
    <property type="entry name" value="Gram-neg_bact_OMP"/>
</dbReference>
<dbReference type="InterPro" id="IPR033900">
    <property type="entry name" value="Gram_neg_porin_domain"/>
</dbReference>
<dbReference type="GO" id="GO:0009279">
    <property type="term" value="C:cell outer membrane"/>
    <property type="evidence" value="ECO:0007669"/>
    <property type="project" value="UniProtKB-SubCell"/>
</dbReference>
<protein>
    <submittedName>
        <fullName evidence="13">Outer membrane protein OmpU</fullName>
    </submittedName>
</protein>
<dbReference type="RefSeq" id="WP_085489477.1">
    <property type="nucleotide sequence ID" value="NZ_FXAT01000017.1"/>
</dbReference>
<proteinExistence type="predicted"/>
<keyword evidence="10" id="KW-0998">Cell outer membrane</keyword>
<comment type="subunit">
    <text evidence="2">Homotrimer.</text>
</comment>
<keyword evidence="14" id="KW-1185">Reference proteome</keyword>
<evidence type="ECO:0000256" key="11">
    <source>
        <dbReference type="SAM" id="SignalP"/>
    </source>
</evidence>
<reference evidence="14" key="1">
    <citation type="submission" date="2017-04" db="EMBL/GenBank/DDBJ databases">
        <authorList>
            <person name="Varghese N."/>
            <person name="Submissions S."/>
        </authorList>
    </citation>
    <scope>NUCLEOTIDE SEQUENCE [LARGE SCALE GENOMIC DNA]</scope>
    <source>
        <strain evidence="14">LMG 29540</strain>
    </source>
</reference>
<evidence type="ECO:0000256" key="3">
    <source>
        <dbReference type="ARBA" id="ARBA00022448"/>
    </source>
</evidence>
<keyword evidence="7" id="KW-0406">Ion transport</keyword>
<feature type="signal peptide" evidence="11">
    <location>
        <begin position="1"/>
        <end position="20"/>
    </location>
</feature>
<accession>A0A1X7M3H4</accession>
<evidence type="ECO:0000259" key="12">
    <source>
        <dbReference type="Pfam" id="PF13609"/>
    </source>
</evidence>
<evidence type="ECO:0000256" key="4">
    <source>
        <dbReference type="ARBA" id="ARBA00022452"/>
    </source>
</evidence>
<dbReference type="STRING" id="1515439.SAMN06265784_11796"/>
<evidence type="ECO:0000313" key="14">
    <source>
        <dbReference type="Proteomes" id="UP000193228"/>
    </source>
</evidence>
<feature type="domain" description="Porin" evidence="12">
    <location>
        <begin position="11"/>
        <end position="338"/>
    </location>
</feature>
<dbReference type="PANTHER" id="PTHR34501:SF9">
    <property type="entry name" value="MAJOR OUTER MEMBRANE PROTEIN P.IA"/>
    <property type="match status" value="1"/>
</dbReference>
<dbReference type="GO" id="GO:0015288">
    <property type="term" value="F:porin activity"/>
    <property type="evidence" value="ECO:0007669"/>
    <property type="project" value="UniProtKB-KW"/>
</dbReference>
<evidence type="ECO:0000256" key="6">
    <source>
        <dbReference type="ARBA" id="ARBA00022729"/>
    </source>
</evidence>
<evidence type="ECO:0000256" key="7">
    <source>
        <dbReference type="ARBA" id="ARBA00023065"/>
    </source>
</evidence>
<evidence type="ECO:0000313" key="13">
    <source>
        <dbReference type="EMBL" id="SMG60728.1"/>
    </source>
</evidence>
<evidence type="ECO:0000256" key="2">
    <source>
        <dbReference type="ARBA" id="ARBA00011233"/>
    </source>
</evidence>
<keyword evidence="9" id="KW-0472">Membrane</keyword>
<evidence type="ECO:0000256" key="1">
    <source>
        <dbReference type="ARBA" id="ARBA00004571"/>
    </source>
</evidence>
<evidence type="ECO:0000256" key="9">
    <source>
        <dbReference type="ARBA" id="ARBA00023136"/>
    </source>
</evidence>
<dbReference type="GO" id="GO:0046930">
    <property type="term" value="C:pore complex"/>
    <property type="evidence" value="ECO:0007669"/>
    <property type="project" value="UniProtKB-KW"/>
</dbReference>